<reference evidence="3" key="2">
    <citation type="submission" date="2019-10" db="EMBL/GenBank/DDBJ databases">
        <title>Conservation and host-specific expression of non-tandemly repeated heterogenous ribosome RNA gene in arbuscular mycorrhizal fungi.</title>
        <authorList>
            <person name="Maeda T."/>
            <person name="Kobayashi Y."/>
            <person name="Nakagawa T."/>
            <person name="Ezawa T."/>
            <person name="Yamaguchi K."/>
            <person name="Bino T."/>
            <person name="Nishimoto Y."/>
            <person name="Shigenobu S."/>
            <person name="Kawaguchi M."/>
        </authorList>
    </citation>
    <scope>NUCLEOTIDE SEQUENCE</scope>
    <source>
        <strain evidence="3">HR1</strain>
    </source>
</reference>
<dbReference type="Proteomes" id="UP000247702">
    <property type="component" value="Unassembled WGS sequence"/>
</dbReference>
<organism evidence="2 4">
    <name type="scientific">Rhizophagus clarus</name>
    <dbReference type="NCBI Taxonomy" id="94130"/>
    <lineage>
        <taxon>Eukaryota</taxon>
        <taxon>Fungi</taxon>
        <taxon>Fungi incertae sedis</taxon>
        <taxon>Mucoromycota</taxon>
        <taxon>Glomeromycotina</taxon>
        <taxon>Glomeromycetes</taxon>
        <taxon>Glomerales</taxon>
        <taxon>Glomeraceae</taxon>
        <taxon>Rhizophagus</taxon>
    </lineage>
</organism>
<dbReference type="OrthoDB" id="2406070at2759"/>
<proteinExistence type="predicted"/>
<name>A0A2Z6S3E8_9GLOM</name>
<keyword evidence="1" id="KW-1133">Transmembrane helix</keyword>
<keyword evidence="4" id="KW-1185">Reference proteome</keyword>
<gene>
    <name evidence="3" type="ORF">RCL2_001259300</name>
    <name evidence="2" type="ORF">RclHR1_06200010</name>
</gene>
<reference evidence="2 4" key="1">
    <citation type="submission" date="2017-11" db="EMBL/GenBank/DDBJ databases">
        <title>The genome of Rhizophagus clarus HR1 reveals common genetic basis of auxotrophy among arbuscular mycorrhizal fungi.</title>
        <authorList>
            <person name="Kobayashi Y."/>
        </authorList>
    </citation>
    <scope>NUCLEOTIDE SEQUENCE [LARGE SCALE GENOMIC DNA]</scope>
    <source>
        <strain evidence="2 4">HR1</strain>
    </source>
</reference>
<feature type="transmembrane region" description="Helical" evidence="1">
    <location>
        <begin position="12"/>
        <end position="30"/>
    </location>
</feature>
<comment type="caution">
    <text evidence="2">The sequence shown here is derived from an EMBL/GenBank/DDBJ whole genome shotgun (WGS) entry which is preliminary data.</text>
</comment>
<protein>
    <submittedName>
        <fullName evidence="2">Uncharacterized protein</fullName>
    </submittedName>
</protein>
<evidence type="ECO:0000256" key="1">
    <source>
        <dbReference type="SAM" id="Phobius"/>
    </source>
</evidence>
<keyword evidence="1" id="KW-0812">Transmembrane</keyword>
<evidence type="ECO:0000313" key="3">
    <source>
        <dbReference type="EMBL" id="GES85489.1"/>
    </source>
</evidence>
<sequence length="67" mass="7272">MNNFFIRHKSIIAGAIIGIGTSIYTFVPAFEQLKTETNGTFVLTNIQPENNLNAVSNKEPASDKASS</sequence>
<evidence type="ECO:0000313" key="2">
    <source>
        <dbReference type="EMBL" id="GBC05405.1"/>
    </source>
</evidence>
<keyword evidence="1" id="KW-0472">Membrane</keyword>
<dbReference type="Pfam" id="PF23670">
    <property type="entry name" value="PIGBOS1"/>
    <property type="match status" value="1"/>
</dbReference>
<dbReference type="InterPro" id="IPR057394">
    <property type="entry name" value="PIGBOS1"/>
</dbReference>
<dbReference type="Proteomes" id="UP000615446">
    <property type="component" value="Unassembled WGS sequence"/>
</dbReference>
<accession>A0A2Z6S3E8</accession>
<dbReference type="AlphaFoldDB" id="A0A2Z6S3E8"/>
<dbReference type="EMBL" id="BLAL01000156">
    <property type="protein sequence ID" value="GES85489.1"/>
    <property type="molecule type" value="Genomic_DNA"/>
</dbReference>
<evidence type="ECO:0000313" key="4">
    <source>
        <dbReference type="Proteomes" id="UP000247702"/>
    </source>
</evidence>
<dbReference type="EMBL" id="BEXD01004005">
    <property type="protein sequence ID" value="GBC05405.1"/>
    <property type="molecule type" value="Genomic_DNA"/>
</dbReference>